<reference evidence="1 2" key="1">
    <citation type="submission" date="2024-07" db="EMBL/GenBank/DDBJ databases">
        <title>Section-level genome sequencing and comparative genomics of Aspergillus sections Usti and Cavernicolus.</title>
        <authorList>
            <consortium name="Lawrence Berkeley National Laboratory"/>
            <person name="Nybo J.L."/>
            <person name="Vesth T.C."/>
            <person name="Theobald S."/>
            <person name="Frisvad J.C."/>
            <person name="Larsen T.O."/>
            <person name="Kjaerboelling I."/>
            <person name="Rothschild-Mancinelli K."/>
            <person name="Lyhne E.K."/>
            <person name="Kogle M.E."/>
            <person name="Barry K."/>
            <person name="Clum A."/>
            <person name="Na H."/>
            <person name="Ledsgaard L."/>
            <person name="Lin J."/>
            <person name="Lipzen A."/>
            <person name="Kuo A."/>
            <person name="Riley R."/>
            <person name="Mondo S."/>
            <person name="Labutti K."/>
            <person name="Haridas S."/>
            <person name="Pangalinan J."/>
            <person name="Salamov A.A."/>
            <person name="Simmons B.A."/>
            <person name="Magnuson J.K."/>
            <person name="Chen J."/>
            <person name="Drula E."/>
            <person name="Henrissat B."/>
            <person name="Wiebenga A."/>
            <person name="Lubbers R.J."/>
            <person name="Gomes A.C."/>
            <person name="Makela M.R."/>
            <person name="Stajich J."/>
            <person name="Grigoriev I.V."/>
            <person name="Mortensen U.H."/>
            <person name="De Vries R.P."/>
            <person name="Baker S.E."/>
            <person name="Andersen M.R."/>
        </authorList>
    </citation>
    <scope>NUCLEOTIDE SEQUENCE [LARGE SCALE GENOMIC DNA]</scope>
    <source>
        <strain evidence="1 2">CBS 209.92</strain>
    </source>
</reference>
<comment type="caution">
    <text evidence="1">The sequence shown here is derived from an EMBL/GenBank/DDBJ whole genome shotgun (WGS) entry which is preliminary data.</text>
</comment>
<keyword evidence="2" id="KW-1185">Reference proteome</keyword>
<evidence type="ECO:0000313" key="2">
    <source>
        <dbReference type="Proteomes" id="UP001610563"/>
    </source>
</evidence>
<dbReference type="Proteomes" id="UP001610563">
    <property type="component" value="Unassembled WGS sequence"/>
</dbReference>
<dbReference type="EMBL" id="JBFTWV010000032">
    <property type="protein sequence ID" value="KAL2795778.1"/>
    <property type="molecule type" value="Genomic_DNA"/>
</dbReference>
<proteinExistence type="predicted"/>
<protein>
    <submittedName>
        <fullName evidence="1">Uncharacterized protein</fullName>
    </submittedName>
</protein>
<organism evidence="1 2">
    <name type="scientific">Aspergillus keveii</name>
    <dbReference type="NCBI Taxonomy" id="714993"/>
    <lineage>
        <taxon>Eukaryota</taxon>
        <taxon>Fungi</taxon>
        <taxon>Dikarya</taxon>
        <taxon>Ascomycota</taxon>
        <taxon>Pezizomycotina</taxon>
        <taxon>Eurotiomycetes</taxon>
        <taxon>Eurotiomycetidae</taxon>
        <taxon>Eurotiales</taxon>
        <taxon>Aspergillaceae</taxon>
        <taxon>Aspergillus</taxon>
        <taxon>Aspergillus subgen. Nidulantes</taxon>
    </lineage>
</organism>
<gene>
    <name evidence="1" type="ORF">BJX66DRAFT_336684</name>
</gene>
<name>A0ABR4G9S2_9EURO</name>
<accession>A0ABR4G9S2</accession>
<sequence>MAHGWIDWKPPRSLTQDQPNVFRSNLLSLTKRLYDGLKADGKIIDWGGYNLVAALYIPKAGVFVSTIPRGRVANDLNDLIADWRTAAPRLYRETSGRRVSPTSDPRDAQRLLAEDGVLYRYERGVQGQNHGHTYPKGSRIFVYGKRGGYDHEPGEVIPCVPDGSPDGSTSTGRNPACDVVLQRLDVTTTYRLTARGARIPVSHES</sequence>
<evidence type="ECO:0000313" key="1">
    <source>
        <dbReference type="EMBL" id="KAL2795778.1"/>
    </source>
</evidence>